<dbReference type="InterPro" id="IPR036465">
    <property type="entry name" value="vWFA_dom_sf"/>
</dbReference>
<feature type="domain" description="Sushi" evidence="5">
    <location>
        <begin position="58"/>
        <end position="117"/>
    </location>
</feature>
<proteinExistence type="predicted"/>
<dbReference type="PROSITE" id="PS50923">
    <property type="entry name" value="SUSHI"/>
    <property type="match status" value="2"/>
</dbReference>
<reference evidence="6" key="1">
    <citation type="submission" date="2022-01" db="EMBL/GenBank/DDBJ databases">
        <authorList>
            <person name="Braso-Vives M."/>
        </authorList>
    </citation>
    <scope>NUCLEOTIDE SEQUENCE</scope>
</reference>
<dbReference type="PRINTS" id="PR00453">
    <property type="entry name" value="VWFADOMAIN"/>
</dbReference>
<feature type="region of interest" description="Disordered" evidence="3">
    <location>
        <begin position="446"/>
        <end position="466"/>
    </location>
</feature>
<evidence type="ECO:0000259" key="5">
    <source>
        <dbReference type="PROSITE" id="PS50923"/>
    </source>
</evidence>
<dbReference type="SUPFAM" id="SSF57535">
    <property type="entry name" value="Complement control module/SCR domain"/>
    <property type="match status" value="3"/>
</dbReference>
<feature type="domain" description="VWFA" evidence="4">
    <location>
        <begin position="240"/>
        <end position="414"/>
    </location>
</feature>
<feature type="domain" description="Sushi" evidence="5">
    <location>
        <begin position="176"/>
        <end position="235"/>
    </location>
</feature>
<dbReference type="Proteomes" id="UP000838412">
    <property type="component" value="Chromosome 17"/>
</dbReference>
<dbReference type="Gene3D" id="3.40.50.410">
    <property type="entry name" value="von Willebrand factor, type A domain"/>
    <property type="match status" value="1"/>
</dbReference>
<dbReference type="Pfam" id="PF00092">
    <property type="entry name" value="VWA"/>
    <property type="match status" value="1"/>
</dbReference>
<evidence type="ECO:0000256" key="3">
    <source>
        <dbReference type="SAM" id="MobiDB-lite"/>
    </source>
</evidence>
<protein>
    <submittedName>
        <fullName evidence="6">COL21A1 protein</fullName>
    </submittedName>
</protein>
<sequence length="466" mass="50930">MALSDHAQGVTLPRSRIPVTDYCLHAGRNICGGNMWDKLVLVICAVAAFNNGANAVKKNCEPPPDPPNTDRNICDPPYINGDICEYECSYGYSKVSGDDWLVCYDGVWHENQLVCKKDCYPAPYPFSTNRNGCTPPYRHGDVCNYECFYWYSKVCGDNALTCNDGEWEGNELVCMEDCDPPPNIPNTYQGGSNPPYRYGDECHYDCSAGFSKVSGDNTLICDGGVWEGNKLVCKHQCSVDLIFLIDGSSSIGREGFEKAKYYISYIIGCFSNGNVNVGVIQYERTPTVDIPLGSHMDTVGLQDAIISDVFFSGGQGRTGAAIRCMTTVTPFREQARKVAVVATDGSKQAATVAYDPEEYVEYAKDARAAGIELWAIATGRDYFINQTALAIISGDPSRVVSLDLDHPCDVAARIEQCGMDLAGTCYREVCPGQAGLNMTAHVSCKTSRNRRQGQPEMRALAGRAPD</sequence>
<organism evidence="6 7">
    <name type="scientific">Branchiostoma lanceolatum</name>
    <name type="common">Common lancelet</name>
    <name type="synonym">Amphioxus lanceolatum</name>
    <dbReference type="NCBI Taxonomy" id="7740"/>
    <lineage>
        <taxon>Eukaryota</taxon>
        <taxon>Metazoa</taxon>
        <taxon>Chordata</taxon>
        <taxon>Cephalochordata</taxon>
        <taxon>Leptocardii</taxon>
        <taxon>Amphioxiformes</taxon>
        <taxon>Branchiostomatidae</taxon>
        <taxon>Branchiostoma</taxon>
    </lineage>
</organism>
<keyword evidence="7" id="KW-1185">Reference proteome</keyword>
<dbReference type="CDD" id="cd00033">
    <property type="entry name" value="CCP"/>
    <property type="match status" value="2"/>
</dbReference>
<accession>A0A8J9Z8B2</accession>
<dbReference type="Gene3D" id="2.10.70.10">
    <property type="entry name" value="Complement Module, domain 1"/>
    <property type="match status" value="2"/>
</dbReference>
<evidence type="ECO:0000313" key="7">
    <source>
        <dbReference type="Proteomes" id="UP000838412"/>
    </source>
</evidence>
<gene>
    <name evidence="6" type="primary">COL21A1</name>
    <name evidence="6" type="ORF">BLAG_LOCUS10713</name>
</gene>
<dbReference type="CDD" id="cd01450">
    <property type="entry name" value="vWFA_subfamily_ECM"/>
    <property type="match status" value="1"/>
</dbReference>
<dbReference type="PANTHER" id="PTHR24020:SF87">
    <property type="entry name" value="COLLAGEN ALPHA-1(VI) CHAIN-LIKE"/>
    <property type="match status" value="1"/>
</dbReference>
<name>A0A8J9Z8B2_BRALA</name>
<evidence type="ECO:0000256" key="2">
    <source>
        <dbReference type="PROSITE-ProRule" id="PRU00302"/>
    </source>
</evidence>
<evidence type="ECO:0000313" key="6">
    <source>
        <dbReference type="EMBL" id="CAH1249704.1"/>
    </source>
</evidence>
<dbReference type="InterPro" id="IPR050525">
    <property type="entry name" value="ECM_Assembly_Org"/>
</dbReference>
<feature type="disulfide bond" evidence="2">
    <location>
        <begin position="206"/>
        <end position="233"/>
    </location>
</feature>
<dbReference type="InterPro" id="IPR035976">
    <property type="entry name" value="Sushi/SCR/CCP_sf"/>
</dbReference>
<dbReference type="InterPro" id="IPR000436">
    <property type="entry name" value="Sushi_SCR_CCP_dom"/>
</dbReference>
<evidence type="ECO:0000256" key="1">
    <source>
        <dbReference type="ARBA" id="ARBA00023157"/>
    </source>
</evidence>
<feature type="disulfide bond" evidence="2">
    <location>
        <begin position="178"/>
        <end position="221"/>
    </location>
</feature>
<feature type="disulfide bond" evidence="2">
    <location>
        <begin position="88"/>
        <end position="115"/>
    </location>
</feature>
<dbReference type="AlphaFoldDB" id="A0A8J9Z8B2"/>
<keyword evidence="1 2" id="KW-1015">Disulfide bond</keyword>
<dbReference type="Pfam" id="PF00084">
    <property type="entry name" value="Sushi"/>
    <property type="match status" value="2"/>
</dbReference>
<feature type="disulfide bond" evidence="2">
    <location>
        <begin position="60"/>
        <end position="103"/>
    </location>
</feature>
<evidence type="ECO:0000259" key="4">
    <source>
        <dbReference type="PROSITE" id="PS50234"/>
    </source>
</evidence>
<dbReference type="InterPro" id="IPR002035">
    <property type="entry name" value="VWF_A"/>
</dbReference>
<dbReference type="SMART" id="SM00327">
    <property type="entry name" value="VWA"/>
    <property type="match status" value="1"/>
</dbReference>
<dbReference type="OrthoDB" id="8961654at2759"/>
<dbReference type="PROSITE" id="PS50234">
    <property type="entry name" value="VWFA"/>
    <property type="match status" value="1"/>
</dbReference>
<dbReference type="PANTHER" id="PTHR24020">
    <property type="entry name" value="COLLAGEN ALPHA"/>
    <property type="match status" value="1"/>
</dbReference>
<dbReference type="SMART" id="SM00032">
    <property type="entry name" value="CCP"/>
    <property type="match status" value="3"/>
</dbReference>
<keyword evidence="2" id="KW-0768">Sushi</keyword>
<dbReference type="SUPFAM" id="SSF53300">
    <property type="entry name" value="vWA-like"/>
    <property type="match status" value="1"/>
</dbReference>
<dbReference type="EMBL" id="OV696702">
    <property type="protein sequence ID" value="CAH1249704.1"/>
    <property type="molecule type" value="Genomic_DNA"/>
</dbReference>